<dbReference type="SUPFAM" id="SSF103473">
    <property type="entry name" value="MFS general substrate transporter"/>
    <property type="match status" value="1"/>
</dbReference>
<evidence type="ECO:0000256" key="9">
    <source>
        <dbReference type="SAM" id="Phobius"/>
    </source>
</evidence>
<organism evidence="11 12">
    <name type="scientific">Xylaria flabelliformis</name>
    <dbReference type="NCBI Taxonomy" id="2512241"/>
    <lineage>
        <taxon>Eukaryota</taxon>
        <taxon>Fungi</taxon>
        <taxon>Dikarya</taxon>
        <taxon>Ascomycota</taxon>
        <taxon>Pezizomycotina</taxon>
        <taxon>Sordariomycetes</taxon>
        <taxon>Xylariomycetidae</taxon>
        <taxon>Xylariales</taxon>
        <taxon>Xylariaceae</taxon>
        <taxon>Xylaria</taxon>
    </lineage>
</organism>
<dbReference type="PROSITE" id="PS50850">
    <property type="entry name" value="MFS"/>
    <property type="match status" value="1"/>
</dbReference>
<evidence type="ECO:0000256" key="7">
    <source>
        <dbReference type="RuleBase" id="RU003346"/>
    </source>
</evidence>
<feature type="transmembrane region" description="Helical" evidence="9">
    <location>
        <begin position="461"/>
        <end position="479"/>
    </location>
</feature>
<comment type="similarity">
    <text evidence="2 7">Belongs to the major facilitator superfamily. Sugar transporter (TC 2.A.1.1) family.</text>
</comment>
<keyword evidence="5 9" id="KW-1133">Transmembrane helix</keyword>
<keyword evidence="6 9" id="KW-0472">Membrane</keyword>
<evidence type="ECO:0000313" key="11">
    <source>
        <dbReference type="EMBL" id="TRX96134.1"/>
    </source>
</evidence>
<feature type="compositionally biased region" description="Basic and acidic residues" evidence="8">
    <location>
        <begin position="530"/>
        <end position="540"/>
    </location>
</feature>
<dbReference type="Gene3D" id="1.20.1250.20">
    <property type="entry name" value="MFS general substrate transporter like domains"/>
    <property type="match status" value="1"/>
</dbReference>
<dbReference type="OrthoDB" id="6612291at2759"/>
<dbReference type="InterPro" id="IPR050360">
    <property type="entry name" value="MFS_Sugar_Transporters"/>
</dbReference>
<evidence type="ECO:0000256" key="3">
    <source>
        <dbReference type="ARBA" id="ARBA00022448"/>
    </source>
</evidence>
<gene>
    <name evidence="11" type="ORF">FHL15_002858</name>
</gene>
<accession>A0A553I7I2</accession>
<keyword evidence="4 9" id="KW-0812">Transmembrane</keyword>
<reference evidence="12" key="1">
    <citation type="submission" date="2019-06" db="EMBL/GenBank/DDBJ databases">
        <title>Draft genome sequence of the griseofulvin-producing fungus Xylaria cubensis strain G536.</title>
        <authorList>
            <person name="Mead M.E."/>
            <person name="Raja H.A."/>
            <person name="Steenwyk J.L."/>
            <person name="Knowles S.L."/>
            <person name="Oberlies N.H."/>
            <person name="Rokas A."/>
        </authorList>
    </citation>
    <scope>NUCLEOTIDE SEQUENCE [LARGE SCALE GENOMIC DNA]</scope>
    <source>
        <strain evidence="12">G536</strain>
    </source>
</reference>
<dbReference type="InterPro" id="IPR036259">
    <property type="entry name" value="MFS_trans_sf"/>
</dbReference>
<comment type="caution">
    <text evidence="11">The sequence shown here is derived from an EMBL/GenBank/DDBJ whole genome shotgun (WGS) entry which is preliminary data.</text>
</comment>
<dbReference type="PROSITE" id="PS00217">
    <property type="entry name" value="SUGAR_TRANSPORT_2"/>
    <property type="match status" value="1"/>
</dbReference>
<keyword evidence="3 7" id="KW-0813">Transport</keyword>
<comment type="subcellular location">
    <subcellularLocation>
        <location evidence="1">Membrane</location>
        <topology evidence="1">Multi-pass membrane protein</topology>
    </subcellularLocation>
</comment>
<proteinExistence type="inferred from homology"/>
<feature type="region of interest" description="Disordered" evidence="8">
    <location>
        <begin position="520"/>
        <end position="540"/>
    </location>
</feature>
<feature type="transmembrane region" description="Helical" evidence="9">
    <location>
        <begin position="126"/>
        <end position="146"/>
    </location>
</feature>
<dbReference type="FunFam" id="1.20.1250.20:FF:000180">
    <property type="entry name" value="MFS monosaccharide transporter"/>
    <property type="match status" value="1"/>
</dbReference>
<dbReference type="InterPro" id="IPR005829">
    <property type="entry name" value="Sugar_transporter_CS"/>
</dbReference>
<evidence type="ECO:0000256" key="4">
    <source>
        <dbReference type="ARBA" id="ARBA00022692"/>
    </source>
</evidence>
<dbReference type="Pfam" id="PF00083">
    <property type="entry name" value="Sugar_tr"/>
    <property type="match status" value="1"/>
</dbReference>
<protein>
    <recommendedName>
        <fullName evidence="10">Major facilitator superfamily (MFS) profile domain-containing protein</fullName>
    </recommendedName>
</protein>
<dbReference type="InterPro" id="IPR003663">
    <property type="entry name" value="Sugar/inositol_transpt"/>
</dbReference>
<dbReference type="PANTHER" id="PTHR48022:SF6">
    <property type="entry name" value="MSTA PROTEIN-RELATED"/>
    <property type="match status" value="1"/>
</dbReference>
<feature type="transmembrane region" description="Helical" evidence="9">
    <location>
        <begin position="426"/>
        <end position="449"/>
    </location>
</feature>
<feature type="transmembrane region" description="Helical" evidence="9">
    <location>
        <begin position="72"/>
        <end position="90"/>
    </location>
</feature>
<feature type="transmembrane region" description="Helical" evidence="9">
    <location>
        <begin position="359"/>
        <end position="381"/>
    </location>
</feature>
<dbReference type="CDD" id="cd17356">
    <property type="entry name" value="MFS_HXT"/>
    <property type="match status" value="1"/>
</dbReference>
<feature type="domain" description="Major facilitator superfamily (MFS) profile" evidence="10">
    <location>
        <begin position="27"/>
        <end position="483"/>
    </location>
</feature>
<evidence type="ECO:0000256" key="2">
    <source>
        <dbReference type="ARBA" id="ARBA00010992"/>
    </source>
</evidence>
<feature type="transmembrane region" description="Helical" evidence="9">
    <location>
        <begin position="102"/>
        <end position="120"/>
    </location>
</feature>
<sequence>MSGRAVAIGSANLNRIEAPVTLKAYLMCAFSAFGGIFFGYDSGYINGVLGMPYFIKQIEGPDATSLSGPSKGLITSVLSLGTFIGALAAGDFADCIGRRTTVLMSCVVFLIGVVFQVASAGLPLLVFGRIIAGLGVGGVSSTLILYMSESAPRKVRGAIVSGYQFCITIGLLLASAIDYATQSRNDSGSYRIPIAIQMVWALILASGLSFLPESPRFYVRIGELDRAANSLSRLRGQDIESDFIKDELAEIVANHEHERSLMPKGGYWSTWLNCGRGSLKDGSSNLRRTILGTSLQMMSQWTGVNFVFYFGTTLVPEFNYEHTFSTIQDPFLISLITTLVNVFSTPISFWAIEKIGRRPLFLWGAFGMSICQLIVAVLGTVTHSDVALSIMIAFICVFIFFFASTWGPGSWVLIGEIFPLPIRARGVALSTASNWLWNFIIGLVTPYMVDKDKGNLGAKVFYIWGSLCAIAFIYTWFLVPETKGLTLEQVDTMLEDTTPRTSAKWTPHVTYAADMSFSEASDQEPLDGDVDGHGDETERENKKLYLRVL</sequence>
<dbReference type="PROSITE" id="PS00216">
    <property type="entry name" value="SUGAR_TRANSPORT_1"/>
    <property type="match status" value="2"/>
</dbReference>
<dbReference type="NCBIfam" id="TIGR00879">
    <property type="entry name" value="SP"/>
    <property type="match status" value="1"/>
</dbReference>
<dbReference type="InterPro" id="IPR020846">
    <property type="entry name" value="MFS_dom"/>
</dbReference>
<feature type="transmembrane region" description="Helical" evidence="9">
    <location>
        <begin position="331"/>
        <end position="352"/>
    </location>
</feature>
<dbReference type="PRINTS" id="PR00171">
    <property type="entry name" value="SUGRTRNSPORT"/>
</dbReference>
<dbReference type="EMBL" id="VFLP01000012">
    <property type="protein sequence ID" value="TRX96134.1"/>
    <property type="molecule type" value="Genomic_DNA"/>
</dbReference>
<name>A0A553I7I2_9PEZI</name>
<evidence type="ECO:0000313" key="12">
    <source>
        <dbReference type="Proteomes" id="UP000319160"/>
    </source>
</evidence>
<evidence type="ECO:0000256" key="8">
    <source>
        <dbReference type="SAM" id="MobiDB-lite"/>
    </source>
</evidence>
<keyword evidence="12" id="KW-1185">Reference proteome</keyword>
<evidence type="ECO:0000256" key="6">
    <source>
        <dbReference type="ARBA" id="ARBA00023136"/>
    </source>
</evidence>
<evidence type="ECO:0000259" key="10">
    <source>
        <dbReference type="PROSITE" id="PS50850"/>
    </source>
</evidence>
<evidence type="ECO:0000256" key="1">
    <source>
        <dbReference type="ARBA" id="ARBA00004141"/>
    </source>
</evidence>
<feature type="transmembrane region" description="Helical" evidence="9">
    <location>
        <begin position="192"/>
        <end position="211"/>
    </location>
</feature>
<evidence type="ECO:0000256" key="5">
    <source>
        <dbReference type="ARBA" id="ARBA00022989"/>
    </source>
</evidence>
<dbReference type="AlphaFoldDB" id="A0A553I7I2"/>
<dbReference type="GO" id="GO:0005351">
    <property type="term" value="F:carbohydrate:proton symporter activity"/>
    <property type="evidence" value="ECO:0007669"/>
    <property type="project" value="TreeGrafter"/>
</dbReference>
<feature type="transmembrane region" description="Helical" evidence="9">
    <location>
        <begin position="387"/>
        <end position="414"/>
    </location>
</feature>
<feature type="transmembrane region" description="Helical" evidence="9">
    <location>
        <begin position="158"/>
        <end position="180"/>
    </location>
</feature>
<dbReference type="Proteomes" id="UP000319160">
    <property type="component" value="Unassembled WGS sequence"/>
</dbReference>
<dbReference type="GO" id="GO:0016020">
    <property type="term" value="C:membrane"/>
    <property type="evidence" value="ECO:0007669"/>
    <property type="project" value="UniProtKB-SubCell"/>
</dbReference>
<dbReference type="InterPro" id="IPR005828">
    <property type="entry name" value="MFS_sugar_transport-like"/>
</dbReference>
<feature type="transmembrane region" description="Helical" evidence="9">
    <location>
        <begin position="20"/>
        <end position="40"/>
    </location>
</feature>
<dbReference type="PANTHER" id="PTHR48022">
    <property type="entry name" value="PLASTIDIC GLUCOSE TRANSPORTER 4"/>
    <property type="match status" value="1"/>
</dbReference>